<name>A0A2I1DIJ6_9PROT</name>
<dbReference type="Proteomes" id="UP000234329">
    <property type="component" value="Unassembled WGS sequence"/>
</dbReference>
<feature type="region of interest" description="Disordered" evidence="1">
    <location>
        <begin position="1"/>
        <end position="20"/>
    </location>
</feature>
<gene>
    <name evidence="2" type="ORF">B1757_13865</name>
</gene>
<proteinExistence type="predicted"/>
<dbReference type="AlphaFoldDB" id="A0A2I1DIJ6"/>
<accession>A0A2I1DIJ6</accession>
<dbReference type="EMBL" id="MXAV01000053">
    <property type="protein sequence ID" value="PKY09685.1"/>
    <property type="molecule type" value="Genomic_DNA"/>
</dbReference>
<protein>
    <submittedName>
        <fullName evidence="2">Uncharacterized protein</fullName>
    </submittedName>
</protein>
<evidence type="ECO:0000256" key="1">
    <source>
        <dbReference type="SAM" id="MobiDB-lite"/>
    </source>
</evidence>
<sequence length="69" mass="7713">MWPQPTSAGNWQNPQGQGHHKVIAPRGIIQRIYRPPIGARYGITQPVTDSTFLEAGCRLEAIKASMTRR</sequence>
<comment type="caution">
    <text evidence="2">The sequence shown here is derived from an EMBL/GenBank/DDBJ whole genome shotgun (WGS) entry which is preliminary data.</text>
</comment>
<feature type="compositionally biased region" description="Polar residues" evidence="1">
    <location>
        <begin position="1"/>
        <end position="16"/>
    </location>
</feature>
<organism evidence="2 3">
    <name type="scientific">Acidithiobacillus marinus</name>
    <dbReference type="NCBI Taxonomy" id="187490"/>
    <lineage>
        <taxon>Bacteria</taxon>
        <taxon>Pseudomonadati</taxon>
        <taxon>Pseudomonadota</taxon>
        <taxon>Acidithiobacillia</taxon>
        <taxon>Acidithiobacillales</taxon>
        <taxon>Acidithiobacillaceae</taxon>
        <taxon>Acidithiobacillus</taxon>
    </lineage>
</organism>
<evidence type="ECO:0000313" key="2">
    <source>
        <dbReference type="EMBL" id="PKY09685.1"/>
    </source>
</evidence>
<reference evidence="2 3" key="1">
    <citation type="submission" date="2017-03" db="EMBL/GenBank/DDBJ databases">
        <title>Draft genime sequence of the acidophilic sulfur-oxidizing bacterium Acidithiobacillus sp. SH, isolated from seawater.</title>
        <authorList>
            <person name="Sharmin S."/>
            <person name="Tokuhisa M."/>
            <person name="Kanao T."/>
            <person name="Kamimura K."/>
        </authorList>
    </citation>
    <scope>NUCLEOTIDE SEQUENCE [LARGE SCALE GENOMIC DNA]</scope>
    <source>
        <strain evidence="2 3">SH</strain>
    </source>
</reference>
<dbReference type="InParanoid" id="A0A2I1DIJ6"/>
<keyword evidence="3" id="KW-1185">Reference proteome</keyword>
<evidence type="ECO:0000313" key="3">
    <source>
        <dbReference type="Proteomes" id="UP000234329"/>
    </source>
</evidence>